<feature type="domain" description="Response regulatory" evidence="3">
    <location>
        <begin position="8"/>
        <end position="125"/>
    </location>
</feature>
<dbReference type="InterPro" id="IPR000160">
    <property type="entry name" value="GGDEF_dom"/>
</dbReference>
<name>A0A1H8W3J8_9RHOB</name>
<dbReference type="SMART" id="SM00052">
    <property type="entry name" value="EAL"/>
    <property type="match status" value="1"/>
</dbReference>
<dbReference type="Gene3D" id="3.40.50.2300">
    <property type="match status" value="1"/>
</dbReference>
<dbReference type="FunFam" id="3.30.70.270:FF:000001">
    <property type="entry name" value="Diguanylate cyclase domain protein"/>
    <property type="match status" value="1"/>
</dbReference>
<sequence>MNSTALRTLLAVEDNAGDARLLREMLNEQGGHNTALLHATTMADAELLLQEHAVDIVLLDLGLPDVQGLDAVRRARAAAPRLPLVVLTGLDDEEIAGQALQEGAQDYIIKGQIDLRGLLRALRYAVERKSMEDTARELALQIAHTSRHDDLTGLPNRVLLNDRIDFAISLAIRHKTKLAVLFLDLDGFKHVNDSLGHSTGDKLLKSIAGRLLNCVRGADTVSRQGGDEFVVLLSDVTRAEDAAISANKILQAVAQVHSVDEHDLHVTASGGISIYPDDGDNAETLMKNADTAMYQAKDMGRHTYRFFKPAMNEKAVERLSIEADLRRALEREELELHYQPKIDLTTGLTCGAEALIRWNHPTRGWIPPAQFIPIAEDCRLILPIGEWVLGEACRQAQRWAEAGLWFGTMAVNVSAVQFCELNFAQRVFAILSQAGMDPKRLELELTESVLMKGTESTAPNLQTLRSEGVQMALDDFGTGYSSLSYLERFPVDCLKIDQSFIRQISAVGAKSTLVTTIINMAHTLKLRVVAEGVETKEELQFIKNRGCDEGQGYYFSRPLPSSVFTQRLLLSNSV</sequence>
<dbReference type="PANTHER" id="PTHR44757:SF2">
    <property type="entry name" value="BIOFILM ARCHITECTURE MAINTENANCE PROTEIN MBAA"/>
    <property type="match status" value="1"/>
</dbReference>
<evidence type="ECO:0000259" key="4">
    <source>
        <dbReference type="PROSITE" id="PS50883"/>
    </source>
</evidence>
<dbReference type="InterPro" id="IPR029787">
    <property type="entry name" value="Nucleotide_cyclase"/>
</dbReference>
<feature type="modified residue" description="4-aspartylphosphate" evidence="2">
    <location>
        <position position="60"/>
    </location>
</feature>
<dbReference type="InterPro" id="IPR011006">
    <property type="entry name" value="CheY-like_superfamily"/>
</dbReference>
<keyword evidence="7" id="KW-1185">Reference proteome</keyword>
<evidence type="ECO:0000256" key="1">
    <source>
        <dbReference type="ARBA" id="ARBA00051114"/>
    </source>
</evidence>
<dbReference type="Pfam" id="PF00990">
    <property type="entry name" value="GGDEF"/>
    <property type="match status" value="1"/>
</dbReference>
<dbReference type="InterPro" id="IPR001789">
    <property type="entry name" value="Sig_transdc_resp-reg_receiver"/>
</dbReference>
<dbReference type="PROSITE" id="PS50110">
    <property type="entry name" value="RESPONSE_REGULATORY"/>
    <property type="match status" value="1"/>
</dbReference>
<dbReference type="CDD" id="cd01948">
    <property type="entry name" value="EAL"/>
    <property type="match status" value="1"/>
</dbReference>
<dbReference type="OrthoDB" id="9814202at2"/>
<dbReference type="SMART" id="SM00267">
    <property type="entry name" value="GGDEF"/>
    <property type="match status" value="1"/>
</dbReference>
<gene>
    <name evidence="6" type="ORF">SAMN04490248_14016</name>
</gene>
<comment type="catalytic activity">
    <reaction evidence="1">
        <text>3',3'-c-di-GMP + H2O = 5'-phosphoguanylyl(3'-&gt;5')guanosine + H(+)</text>
        <dbReference type="Rhea" id="RHEA:24902"/>
        <dbReference type="ChEBI" id="CHEBI:15377"/>
        <dbReference type="ChEBI" id="CHEBI:15378"/>
        <dbReference type="ChEBI" id="CHEBI:58754"/>
        <dbReference type="ChEBI" id="CHEBI:58805"/>
        <dbReference type="EC" id="3.1.4.52"/>
    </reaction>
    <physiologicalReaction direction="left-to-right" evidence="1">
        <dbReference type="Rhea" id="RHEA:24903"/>
    </physiologicalReaction>
</comment>
<feature type="domain" description="GGDEF" evidence="5">
    <location>
        <begin position="176"/>
        <end position="309"/>
    </location>
</feature>
<reference evidence="6 7" key="1">
    <citation type="submission" date="2016-10" db="EMBL/GenBank/DDBJ databases">
        <authorList>
            <person name="de Groot N.N."/>
        </authorList>
    </citation>
    <scope>NUCLEOTIDE SEQUENCE [LARGE SCALE GENOMIC DNA]</scope>
    <source>
        <strain evidence="6 7">DSM 27842</strain>
    </source>
</reference>
<dbReference type="SUPFAM" id="SSF141868">
    <property type="entry name" value="EAL domain-like"/>
    <property type="match status" value="1"/>
</dbReference>
<dbReference type="CDD" id="cd00156">
    <property type="entry name" value="REC"/>
    <property type="match status" value="1"/>
</dbReference>
<protein>
    <submittedName>
        <fullName evidence="6">Diguanylate cyclase (GGDEF) domain-containing protein</fullName>
    </submittedName>
</protein>
<dbReference type="SMART" id="SM00448">
    <property type="entry name" value="REC"/>
    <property type="match status" value="1"/>
</dbReference>
<dbReference type="GO" id="GO:0071732">
    <property type="term" value="P:cellular response to nitric oxide"/>
    <property type="evidence" value="ECO:0007669"/>
    <property type="project" value="UniProtKB-ARBA"/>
</dbReference>
<dbReference type="Gene3D" id="3.30.70.270">
    <property type="match status" value="1"/>
</dbReference>
<dbReference type="EMBL" id="FODS01000040">
    <property type="protein sequence ID" value="SEP21728.1"/>
    <property type="molecule type" value="Genomic_DNA"/>
</dbReference>
<evidence type="ECO:0000259" key="3">
    <source>
        <dbReference type="PROSITE" id="PS50110"/>
    </source>
</evidence>
<dbReference type="PROSITE" id="PS50883">
    <property type="entry name" value="EAL"/>
    <property type="match status" value="1"/>
</dbReference>
<dbReference type="CDD" id="cd01949">
    <property type="entry name" value="GGDEF"/>
    <property type="match status" value="1"/>
</dbReference>
<evidence type="ECO:0000313" key="6">
    <source>
        <dbReference type="EMBL" id="SEP21728.1"/>
    </source>
</evidence>
<proteinExistence type="predicted"/>
<organism evidence="6 7">
    <name type="scientific">Salinihabitans flavidus</name>
    <dbReference type="NCBI Taxonomy" id="569882"/>
    <lineage>
        <taxon>Bacteria</taxon>
        <taxon>Pseudomonadati</taxon>
        <taxon>Pseudomonadota</taxon>
        <taxon>Alphaproteobacteria</taxon>
        <taxon>Rhodobacterales</taxon>
        <taxon>Roseobacteraceae</taxon>
        <taxon>Salinihabitans</taxon>
    </lineage>
</organism>
<dbReference type="AlphaFoldDB" id="A0A1H8W3J8"/>
<keyword evidence="2" id="KW-0597">Phosphoprotein</keyword>
<dbReference type="Pfam" id="PF00072">
    <property type="entry name" value="Response_reg"/>
    <property type="match status" value="1"/>
</dbReference>
<dbReference type="SUPFAM" id="SSF55073">
    <property type="entry name" value="Nucleotide cyclase"/>
    <property type="match status" value="1"/>
</dbReference>
<dbReference type="FunFam" id="3.20.20.450:FF:000001">
    <property type="entry name" value="Cyclic di-GMP phosphodiesterase yahA"/>
    <property type="match status" value="1"/>
</dbReference>
<dbReference type="Pfam" id="PF00563">
    <property type="entry name" value="EAL"/>
    <property type="match status" value="1"/>
</dbReference>
<dbReference type="InterPro" id="IPR043128">
    <property type="entry name" value="Rev_trsase/Diguanyl_cyclase"/>
</dbReference>
<dbReference type="InterPro" id="IPR035919">
    <property type="entry name" value="EAL_sf"/>
</dbReference>
<evidence type="ECO:0000259" key="5">
    <source>
        <dbReference type="PROSITE" id="PS50887"/>
    </source>
</evidence>
<feature type="domain" description="EAL" evidence="4">
    <location>
        <begin position="318"/>
        <end position="572"/>
    </location>
</feature>
<dbReference type="PANTHER" id="PTHR44757">
    <property type="entry name" value="DIGUANYLATE CYCLASE DGCP"/>
    <property type="match status" value="1"/>
</dbReference>
<dbReference type="InterPro" id="IPR001633">
    <property type="entry name" value="EAL_dom"/>
</dbReference>
<accession>A0A1H8W3J8</accession>
<dbReference type="PROSITE" id="PS50887">
    <property type="entry name" value="GGDEF"/>
    <property type="match status" value="1"/>
</dbReference>
<dbReference type="GO" id="GO:0000160">
    <property type="term" value="P:phosphorelay signal transduction system"/>
    <property type="evidence" value="ECO:0007669"/>
    <property type="project" value="InterPro"/>
</dbReference>
<dbReference type="SUPFAM" id="SSF52172">
    <property type="entry name" value="CheY-like"/>
    <property type="match status" value="1"/>
</dbReference>
<dbReference type="NCBIfam" id="TIGR00254">
    <property type="entry name" value="GGDEF"/>
    <property type="match status" value="1"/>
</dbReference>
<dbReference type="GO" id="GO:0071111">
    <property type="term" value="F:cyclic-guanylate-specific phosphodiesterase activity"/>
    <property type="evidence" value="ECO:0007669"/>
    <property type="project" value="UniProtKB-EC"/>
</dbReference>
<dbReference type="Gene3D" id="3.20.20.450">
    <property type="entry name" value="EAL domain"/>
    <property type="match status" value="1"/>
</dbReference>
<evidence type="ECO:0000313" key="7">
    <source>
        <dbReference type="Proteomes" id="UP000198893"/>
    </source>
</evidence>
<evidence type="ECO:0000256" key="2">
    <source>
        <dbReference type="PROSITE-ProRule" id="PRU00169"/>
    </source>
</evidence>
<dbReference type="Proteomes" id="UP000198893">
    <property type="component" value="Unassembled WGS sequence"/>
</dbReference>
<dbReference type="RefSeq" id="WP_093120604.1">
    <property type="nucleotide sequence ID" value="NZ_FODS01000040.1"/>
</dbReference>
<dbReference type="STRING" id="569882.SAMN04490248_14016"/>
<dbReference type="InterPro" id="IPR052155">
    <property type="entry name" value="Biofilm_reg_signaling"/>
</dbReference>